<evidence type="ECO:0000259" key="4">
    <source>
        <dbReference type="PROSITE" id="PS51379"/>
    </source>
</evidence>
<organism evidence="6">
    <name type="scientific">Candidatus Kentrum sp. FM</name>
    <dbReference type="NCBI Taxonomy" id="2126340"/>
    <lineage>
        <taxon>Bacteria</taxon>
        <taxon>Pseudomonadati</taxon>
        <taxon>Pseudomonadota</taxon>
        <taxon>Gammaproteobacteria</taxon>
        <taxon>Candidatus Kentrum</taxon>
    </lineage>
</organism>
<dbReference type="GO" id="GO:0046872">
    <property type="term" value="F:metal ion binding"/>
    <property type="evidence" value="ECO:0007669"/>
    <property type="project" value="UniProtKB-KW"/>
</dbReference>
<evidence type="ECO:0000313" key="7">
    <source>
        <dbReference type="EMBL" id="VFK12262.1"/>
    </source>
</evidence>
<evidence type="ECO:0000256" key="3">
    <source>
        <dbReference type="ARBA" id="ARBA00023014"/>
    </source>
</evidence>
<protein>
    <submittedName>
        <fullName evidence="6">Ferredoxin</fullName>
    </submittedName>
</protein>
<keyword evidence="2" id="KW-0408">Iron</keyword>
<feature type="domain" description="4Fe-4S ferredoxin-type" evidence="4">
    <location>
        <begin position="12"/>
        <end position="41"/>
    </location>
</feature>
<dbReference type="AlphaFoldDB" id="A0A450SZI1"/>
<reference evidence="6" key="1">
    <citation type="submission" date="2019-02" db="EMBL/GenBank/DDBJ databases">
        <authorList>
            <person name="Gruber-Vodicka R. H."/>
            <person name="Seah K. B. B."/>
        </authorList>
    </citation>
    <scope>NUCLEOTIDE SEQUENCE</scope>
    <source>
        <strain evidence="6">BECK_BZ163</strain>
        <strain evidence="7">BECK_BZ164</strain>
        <strain evidence="5">BECK_BZ165</strain>
    </source>
</reference>
<accession>A0A450SZI1</accession>
<proteinExistence type="predicted"/>
<dbReference type="EMBL" id="CAADFA010000239">
    <property type="protein sequence ID" value="VFJ59128.1"/>
    <property type="molecule type" value="Genomic_DNA"/>
</dbReference>
<dbReference type="EMBL" id="CAADFL010000232">
    <property type="protein sequence ID" value="VFK12262.1"/>
    <property type="molecule type" value="Genomic_DNA"/>
</dbReference>
<evidence type="ECO:0000256" key="1">
    <source>
        <dbReference type="ARBA" id="ARBA00022723"/>
    </source>
</evidence>
<dbReference type="InterPro" id="IPR017900">
    <property type="entry name" value="4Fe4S_Fe_S_CS"/>
</dbReference>
<dbReference type="PROSITE" id="PS00198">
    <property type="entry name" value="4FE4S_FER_1"/>
    <property type="match status" value="1"/>
</dbReference>
<dbReference type="Gene3D" id="3.30.70.20">
    <property type="match status" value="1"/>
</dbReference>
<evidence type="ECO:0000256" key="2">
    <source>
        <dbReference type="ARBA" id="ARBA00023004"/>
    </source>
</evidence>
<keyword evidence="3" id="KW-0411">Iron-sulfur</keyword>
<dbReference type="Pfam" id="PF00037">
    <property type="entry name" value="Fer4"/>
    <property type="match status" value="1"/>
</dbReference>
<dbReference type="GO" id="GO:0051536">
    <property type="term" value="F:iron-sulfur cluster binding"/>
    <property type="evidence" value="ECO:0007669"/>
    <property type="project" value="UniProtKB-KW"/>
</dbReference>
<sequence length="73" mass="8031">MCPAGCFYGLDKQLVIDPEKCTDCAACEPECPIGAIFFEDDLPSEYQDAIEFNAKEVARLREEGISPINLSSI</sequence>
<name>A0A450SZI1_9GAMM</name>
<gene>
    <name evidence="6" type="ORF">BECKFM1743A_GA0114220_102415</name>
    <name evidence="7" type="ORF">BECKFM1743B_GA0114221_102325</name>
    <name evidence="5" type="ORF">BECKFM1743C_GA0114222_102395</name>
</gene>
<evidence type="ECO:0000313" key="6">
    <source>
        <dbReference type="EMBL" id="VFJ59617.1"/>
    </source>
</evidence>
<evidence type="ECO:0000313" key="5">
    <source>
        <dbReference type="EMBL" id="VFJ59128.1"/>
    </source>
</evidence>
<dbReference type="InterPro" id="IPR017896">
    <property type="entry name" value="4Fe4S_Fe-S-bd"/>
</dbReference>
<dbReference type="PROSITE" id="PS51379">
    <property type="entry name" value="4FE4S_FER_2"/>
    <property type="match status" value="1"/>
</dbReference>
<dbReference type="EMBL" id="CAADEZ010000241">
    <property type="protein sequence ID" value="VFJ59617.1"/>
    <property type="molecule type" value="Genomic_DNA"/>
</dbReference>
<keyword evidence="1" id="KW-0479">Metal-binding</keyword>
<dbReference type="SUPFAM" id="SSF54862">
    <property type="entry name" value="4Fe-4S ferredoxins"/>
    <property type="match status" value="1"/>
</dbReference>